<feature type="compositionally biased region" description="Acidic residues" evidence="17">
    <location>
        <begin position="336"/>
        <end position="353"/>
    </location>
</feature>
<keyword evidence="20" id="KW-1185">Reference proteome</keyword>
<feature type="compositionally biased region" description="Polar residues" evidence="17">
    <location>
        <begin position="255"/>
        <end position="265"/>
    </location>
</feature>
<proteinExistence type="inferred from homology"/>
<dbReference type="AlphaFoldDB" id="A0A8J9YRV8"/>
<evidence type="ECO:0000259" key="18">
    <source>
        <dbReference type="Pfam" id="PF04695"/>
    </source>
</evidence>
<dbReference type="InterPro" id="IPR006785">
    <property type="entry name" value="Pex14_N"/>
</dbReference>
<dbReference type="Pfam" id="PF04695">
    <property type="entry name" value="Pex14_N"/>
    <property type="match status" value="1"/>
</dbReference>
<protein>
    <recommendedName>
        <fullName evidence="11 16">Peroxisomal membrane protein PEX14</fullName>
    </recommendedName>
    <alternativeName>
        <fullName evidence="16">Peroxin-14</fullName>
    </alternativeName>
</protein>
<comment type="subunit">
    <text evidence="15">Interacts with PEX13; forming the PEX13-PEX14 docking complex. Interacts with PEX5 (via WxxxF/Y motifs). Interacts with PEX19. Interacts with tubulin.</text>
</comment>
<evidence type="ECO:0000256" key="2">
    <source>
        <dbReference type="ARBA" id="ARBA00022448"/>
    </source>
</evidence>
<dbReference type="EMBL" id="OV696696">
    <property type="protein sequence ID" value="CAH1239575.1"/>
    <property type="molecule type" value="Genomic_DNA"/>
</dbReference>
<keyword evidence="3" id="KW-0597">Phosphoprotein</keyword>
<evidence type="ECO:0000256" key="15">
    <source>
        <dbReference type="ARBA" id="ARBA00065694"/>
    </source>
</evidence>
<dbReference type="PANTHER" id="PTHR23058:SF0">
    <property type="entry name" value="PEROXISOMAL MEMBRANE PROTEIN PEX14"/>
    <property type="match status" value="1"/>
</dbReference>
<evidence type="ECO:0000256" key="9">
    <source>
        <dbReference type="ARBA" id="ARBA00023136"/>
    </source>
</evidence>
<dbReference type="GO" id="GO:0012505">
    <property type="term" value="C:endomembrane system"/>
    <property type="evidence" value="ECO:0007669"/>
    <property type="project" value="UniProtKB-SubCell"/>
</dbReference>
<dbReference type="FunFam" id="1.10.10.10:FF:000296">
    <property type="entry name" value="Peroxisomal membrane protein PEX14"/>
    <property type="match status" value="1"/>
</dbReference>
<evidence type="ECO:0000256" key="14">
    <source>
        <dbReference type="ARBA" id="ARBA00055057"/>
    </source>
</evidence>
<dbReference type="OrthoDB" id="441517at2759"/>
<dbReference type="Gene3D" id="1.10.10.10">
    <property type="entry name" value="Winged helix-like DNA-binding domain superfamily/Winged helix DNA-binding domain"/>
    <property type="match status" value="1"/>
</dbReference>
<organism evidence="19 20">
    <name type="scientific">Branchiostoma lanceolatum</name>
    <name type="common">Common lancelet</name>
    <name type="synonym">Amphioxus lanceolatum</name>
    <dbReference type="NCBI Taxonomy" id="7740"/>
    <lineage>
        <taxon>Eukaryota</taxon>
        <taxon>Metazoa</taxon>
        <taxon>Chordata</taxon>
        <taxon>Cephalochordata</taxon>
        <taxon>Leptocardii</taxon>
        <taxon>Amphioxiformes</taxon>
        <taxon>Branchiostomatidae</taxon>
        <taxon>Branchiostoma</taxon>
    </lineage>
</organism>
<reference evidence="19" key="1">
    <citation type="submission" date="2022-01" db="EMBL/GenBank/DDBJ databases">
        <authorList>
            <person name="Braso-Vives M."/>
        </authorList>
    </citation>
    <scope>NUCLEOTIDE SEQUENCE</scope>
</reference>
<keyword evidence="10 16" id="KW-0576">Peroxisome</keyword>
<evidence type="ECO:0000256" key="12">
    <source>
        <dbReference type="ARBA" id="ARBA00037847"/>
    </source>
</evidence>
<feature type="region of interest" description="Disordered" evidence="17">
    <location>
        <begin position="1"/>
        <end position="29"/>
    </location>
</feature>
<evidence type="ECO:0000256" key="7">
    <source>
        <dbReference type="ARBA" id="ARBA00022990"/>
    </source>
</evidence>
<evidence type="ECO:0000256" key="8">
    <source>
        <dbReference type="ARBA" id="ARBA00023010"/>
    </source>
</evidence>
<evidence type="ECO:0000256" key="6">
    <source>
        <dbReference type="ARBA" id="ARBA00022989"/>
    </source>
</evidence>
<comment type="similarity">
    <text evidence="1 16">Belongs to the peroxin-14 family.</text>
</comment>
<evidence type="ECO:0000256" key="5">
    <source>
        <dbReference type="ARBA" id="ARBA00022927"/>
    </source>
</evidence>
<dbReference type="GO" id="GO:1990429">
    <property type="term" value="C:peroxisomal importomer complex"/>
    <property type="evidence" value="ECO:0007669"/>
    <property type="project" value="TreeGrafter"/>
</dbReference>
<evidence type="ECO:0000256" key="13">
    <source>
        <dbReference type="ARBA" id="ARBA00046271"/>
    </source>
</evidence>
<keyword evidence="7" id="KW-0007">Acetylation</keyword>
<feature type="region of interest" description="Disordered" evidence="17">
    <location>
        <begin position="255"/>
        <end position="359"/>
    </location>
</feature>
<evidence type="ECO:0000256" key="4">
    <source>
        <dbReference type="ARBA" id="ARBA00022692"/>
    </source>
</evidence>
<keyword evidence="2 16" id="KW-0813">Transport</keyword>
<dbReference type="InterPro" id="IPR036388">
    <property type="entry name" value="WH-like_DNA-bd_sf"/>
</dbReference>
<feature type="domain" description="Peroxisome membrane anchor protein Pex14p N-terminal" evidence="18">
    <location>
        <begin position="26"/>
        <end position="69"/>
    </location>
</feature>
<evidence type="ECO:0000256" key="1">
    <source>
        <dbReference type="ARBA" id="ARBA00005443"/>
    </source>
</evidence>
<feature type="compositionally biased region" description="Basic and acidic residues" evidence="17">
    <location>
        <begin position="324"/>
        <end position="335"/>
    </location>
</feature>
<keyword evidence="8" id="KW-0811">Translocation</keyword>
<keyword evidence="9 16" id="KW-0472">Membrane</keyword>
<dbReference type="PANTHER" id="PTHR23058">
    <property type="entry name" value="PEROXISOMAL MEMBRANE PROTEIN PEX14"/>
    <property type="match status" value="1"/>
</dbReference>
<dbReference type="Proteomes" id="UP000838412">
    <property type="component" value="Chromosome 11"/>
</dbReference>
<sequence length="359" mass="39017">MAAPESKSSPKDEGSPSEAPLNPEPRQQMIETAVKFLQNPRVRQSAFTQRRAFLQKKGLTNEEIQLAIEKSGTAADETNPPPPPPTQVVQSTAPVALQPPVIIPVSPWSKWRDMGAVIVLVGGALYGLYRLFQAYLVPLWKSRHEERQRLERIETAVTELSASVNKTVGELQTSMGVVQQTLTKQGDRVQEISMDLAAGKSTARVFESQSVSELKAEITSLKGLLLSRHQFPPTPSPTPIIPSWQMETVDAASSLSGKVATTSEVSPAETVSPVKDADSNNELENLDVSQNGKTVSTSESSEDTSSSIVHVSNPLDELSSGEEMEAKGQLEGKGQEEEDTTEVNQGEEDEVEETEMKQV</sequence>
<evidence type="ECO:0000256" key="10">
    <source>
        <dbReference type="ARBA" id="ARBA00023140"/>
    </source>
</evidence>
<comment type="subcellular location">
    <subcellularLocation>
        <location evidence="12">Endomembrane system</location>
        <topology evidence="12">Single-pass membrane protein</topology>
    </subcellularLocation>
    <subcellularLocation>
        <location evidence="13 16">Peroxisome membrane</location>
    </subcellularLocation>
</comment>
<dbReference type="InterPro" id="IPR025655">
    <property type="entry name" value="PEX14"/>
</dbReference>
<evidence type="ECO:0000256" key="3">
    <source>
        <dbReference type="ARBA" id="ARBA00022553"/>
    </source>
</evidence>
<dbReference type="GO" id="GO:0005102">
    <property type="term" value="F:signaling receptor binding"/>
    <property type="evidence" value="ECO:0007669"/>
    <property type="project" value="TreeGrafter"/>
</dbReference>
<feature type="compositionally biased region" description="Low complexity" evidence="17">
    <location>
        <begin position="294"/>
        <end position="312"/>
    </location>
</feature>
<gene>
    <name evidence="19" type="primary">PEX14</name>
    <name evidence="19" type="ORF">BLAG_LOCUS3828</name>
</gene>
<keyword evidence="6" id="KW-1133">Transmembrane helix</keyword>
<evidence type="ECO:0000313" key="20">
    <source>
        <dbReference type="Proteomes" id="UP000838412"/>
    </source>
</evidence>
<evidence type="ECO:0000256" key="16">
    <source>
        <dbReference type="RuleBase" id="RU367032"/>
    </source>
</evidence>
<keyword evidence="4" id="KW-0812">Transmembrane</keyword>
<evidence type="ECO:0000256" key="11">
    <source>
        <dbReference type="ARBA" id="ARBA00029502"/>
    </source>
</evidence>
<evidence type="ECO:0000256" key="17">
    <source>
        <dbReference type="SAM" id="MobiDB-lite"/>
    </source>
</evidence>
<dbReference type="GO" id="GO:0005778">
    <property type="term" value="C:peroxisomal membrane"/>
    <property type="evidence" value="ECO:0007669"/>
    <property type="project" value="UniProtKB-SubCell"/>
</dbReference>
<dbReference type="GO" id="GO:0016560">
    <property type="term" value="P:protein import into peroxisome matrix, docking"/>
    <property type="evidence" value="ECO:0007669"/>
    <property type="project" value="UniProtKB-UniRule"/>
</dbReference>
<keyword evidence="5 16" id="KW-0653">Protein transport</keyword>
<evidence type="ECO:0000313" key="19">
    <source>
        <dbReference type="EMBL" id="CAH1239575.1"/>
    </source>
</evidence>
<accession>A0A8J9YRV8</accession>
<comment type="function">
    <text evidence="14">Component of the PEX13-PEX14 docking complex, a translocon channel that specifically mediates the import of peroxisomal cargo proteins bound to PEX5 receptor. The PEX13-PEX14 docking complex forms a large import pore which can be opened to a diameter of about 9 nm. Mechanistically, PEX5 receptor along with cargo proteins associates with the PEX14 subunit of the PEX13-PEX14 docking complex in the cytosol, leading to the insertion of the receptor into the organelle membrane with the concomitant translocation of the cargo into the peroxisome matrix. Plays a key role for peroxisome movement through a direct interaction with tubulin.</text>
</comment>
<name>A0A8J9YRV8_BRALA</name>